<protein>
    <submittedName>
        <fullName evidence="2">Uncharacterized protein</fullName>
    </submittedName>
</protein>
<name>A0A7J0G740_9ERIC</name>
<dbReference type="Proteomes" id="UP000585474">
    <property type="component" value="Unassembled WGS sequence"/>
</dbReference>
<dbReference type="EMBL" id="BJWL01000018">
    <property type="protein sequence ID" value="GFZ06598.1"/>
    <property type="molecule type" value="Genomic_DNA"/>
</dbReference>
<keyword evidence="3" id="KW-1185">Reference proteome</keyword>
<feature type="compositionally biased region" description="Basic and acidic residues" evidence="1">
    <location>
        <begin position="1"/>
        <end position="40"/>
    </location>
</feature>
<evidence type="ECO:0000313" key="3">
    <source>
        <dbReference type="Proteomes" id="UP000585474"/>
    </source>
</evidence>
<gene>
    <name evidence="2" type="ORF">Acr_18g0007680</name>
</gene>
<accession>A0A7J0G740</accession>
<feature type="region of interest" description="Disordered" evidence="1">
    <location>
        <begin position="1"/>
        <end position="43"/>
    </location>
</feature>
<evidence type="ECO:0000313" key="2">
    <source>
        <dbReference type="EMBL" id="GFZ06598.1"/>
    </source>
</evidence>
<comment type="caution">
    <text evidence="2">The sequence shown here is derived from an EMBL/GenBank/DDBJ whole genome shotgun (WGS) entry which is preliminary data.</text>
</comment>
<evidence type="ECO:0000256" key="1">
    <source>
        <dbReference type="SAM" id="MobiDB-lite"/>
    </source>
</evidence>
<reference evidence="2 3" key="1">
    <citation type="submission" date="2019-07" db="EMBL/GenBank/DDBJ databases">
        <title>De Novo Assembly of kiwifruit Actinidia rufa.</title>
        <authorList>
            <person name="Sugita-Konishi S."/>
            <person name="Sato K."/>
            <person name="Mori E."/>
            <person name="Abe Y."/>
            <person name="Kisaki G."/>
            <person name="Hamano K."/>
            <person name="Suezawa K."/>
            <person name="Otani M."/>
            <person name="Fukuda T."/>
            <person name="Manabe T."/>
            <person name="Gomi K."/>
            <person name="Tabuchi M."/>
            <person name="Akimitsu K."/>
            <person name="Kataoka I."/>
        </authorList>
    </citation>
    <scope>NUCLEOTIDE SEQUENCE [LARGE SCALE GENOMIC DNA]</scope>
    <source>
        <strain evidence="3">cv. Fuchu</strain>
    </source>
</reference>
<sequence>MSPHQAIDRARSLTGARGDRAAHGARGNRDEGDNDNHHESVMGGRANAFGGNIWVVGSAPLMVISGTEFIQGVFTAIKQVVRNTVHEMLVPAGTADTKAIIREGVNETRRITHPKSQREGGADLVWLSPIGTSGCGLPTEELAEAVTTRGILSRAGAGAVTMHKEEEHSGSFGSEGSEDLGVGLRYGISNGTIRDSRTTGATVGCLCCTRYFSYI</sequence>
<organism evidence="2 3">
    <name type="scientific">Actinidia rufa</name>
    <dbReference type="NCBI Taxonomy" id="165716"/>
    <lineage>
        <taxon>Eukaryota</taxon>
        <taxon>Viridiplantae</taxon>
        <taxon>Streptophyta</taxon>
        <taxon>Embryophyta</taxon>
        <taxon>Tracheophyta</taxon>
        <taxon>Spermatophyta</taxon>
        <taxon>Magnoliopsida</taxon>
        <taxon>eudicotyledons</taxon>
        <taxon>Gunneridae</taxon>
        <taxon>Pentapetalae</taxon>
        <taxon>asterids</taxon>
        <taxon>Ericales</taxon>
        <taxon>Actinidiaceae</taxon>
        <taxon>Actinidia</taxon>
    </lineage>
</organism>
<dbReference type="AlphaFoldDB" id="A0A7J0G740"/>
<proteinExistence type="predicted"/>